<evidence type="ECO:0000256" key="2">
    <source>
        <dbReference type="ARBA" id="ARBA00023125"/>
    </source>
</evidence>
<dbReference type="PROSITE" id="PS50977">
    <property type="entry name" value="HTH_TETR_2"/>
    <property type="match status" value="1"/>
</dbReference>
<accession>A0A1N7NDL4</accession>
<dbReference type="InterPro" id="IPR050109">
    <property type="entry name" value="HTH-type_TetR-like_transc_reg"/>
</dbReference>
<keyword evidence="1" id="KW-0805">Transcription regulation</keyword>
<dbReference type="PANTHER" id="PTHR30055:SF240">
    <property type="entry name" value="HTH-TYPE TRANSCRIPTIONAL REGULATOR ACRR"/>
    <property type="match status" value="1"/>
</dbReference>
<keyword evidence="2 4" id="KW-0238">DNA-binding</keyword>
<evidence type="ECO:0000256" key="3">
    <source>
        <dbReference type="ARBA" id="ARBA00023163"/>
    </source>
</evidence>
<dbReference type="EMBL" id="FTOT01000003">
    <property type="protein sequence ID" value="SIS96445.1"/>
    <property type="molecule type" value="Genomic_DNA"/>
</dbReference>
<dbReference type="PROSITE" id="PS01081">
    <property type="entry name" value="HTH_TETR_1"/>
    <property type="match status" value="1"/>
</dbReference>
<dbReference type="Gene3D" id="1.10.357.10">
    <property type="entry name" value="Tetracycline Repressor, domain 2"/>
    <property type="match status" value="1"/>
</dbReference>
<dbReference type="GO" id="GO:0000976">
    <property type="term" value="F:transcription cis-regulatory region binding"/>
    <property type="evidence" value="ECO:0007669"/>
    <property type="project" value="TreeGrafter"/>
</dbReference>
<keyword evidence="3" id="KW-0804">Transcription</keyword>
<keyword evidence="7" id="KW-1185">Reference proteome</keyword>
<dbReference type="GO" id="GO:0003700">
    <property type="term" value="F:DNA-binding transcription factor activity"/>
    <property type="evidence" value="ECO:0007669"/>
    <property type="project" value="TreeGrafter"/>
</dbReference>
<dbReference type="Gene3D" id="1.10.10.60">
    <property type="entry name" value="Homeodomain-like"/>
    <property type="match status" value="1"/>
</dbReference>
<dbReference type="InterPro" id="IPR001647">
    <property type="entry name" value="HTH_TetR"/>
</dbReference>
<name>A0A1N7NDL4_9RHOB</name>
<dbReference type="PANTHER" id="PTHR30055">
    <property type="entry name" value="HTH-TYPE TRANSCRIPTIONAL REGULATOR RUTR"/>
    <property type="match status" value="1"/>
</dbReference>
<gene>
    <name evidence="6" type="ORF">SAMN05421774_103317</name>
</gene>
<evidence type="ECO:0000259" key="5">
    <source>
        <dbReference type="PROSITE" id="PS50977"/>
    </source>
</evidence>
<dbReference type="InterPro" id="IPR009057">
    <property type="entry name" value="Homeodomain-like_sf"/>
</dbReference>
<dbReference type="RefSeq" id="WP_076530861.1">
    <property type="nucleotide sequence ID" value="NZ_BMEH01000003.1"/>
</dbReference>
<organism evidence="6 7">
    <name type="scientific">Gemmobacter megaterium</name>
    <dbReference type="NCBI Taxonomy" id="1086013"/>
    <lineage>
        <taxon>Bacteria</taxon>
        <taxon>Pseudomonadati</taxon>
        <taxon>Pseudomonadota</taxon>
        <taxon>Alphaproteobacteria</taxon>
        <taxon>Rhodobacterales</taxon>
        <taxon>Paracoccaceae</taxon>
        <taxon>Gemmobacter</taxon>
    </lineage>
</organism>
<dbReference type="InterPro" id="IPR036271">
    <property type="entry name" value="Tet_transcr_reg_TetR-rel_C_sf"/>
</dbReference>
<feature type="domain" description="HTH tetR-type" evidence="5">
    <location>
        <begin position="43"/>
        <end position="103"/>
    </location>
</feature>
<dbReference type="PRINTS" id="PR00455">
    <property type="entry name" value="HTHTETR"/>
</dbReference>
<evidence type="ECO:0000313" key="7">
    <source>
        <dbReference type="Proteomes" id="UP000186141"/>
    </source>
</evidence>
<evidence type="ECO:0000313" key="6">
    <source>
        <dbReference type="EMBL" id="SIS96445.1"/>
    </source>
</evidence>
<reference evidence="6 7" key="1">
    <citation type="submission" date="2017-01" db="EMBL/GenBank/DDBJ databases">
        <authorList>
            <person name="Mah S.A."/>
            <person name="Swanson W.J."/>
            <person name="Moy G.W."/>
            <person name="Vacquier V.D."/>
        </authorList>
    </citation>
    <scope>NUCLEOTIDE SEQUENCE [LARGE SCALE GENOMIC DNA]</scope>
    <source>
        <strain evidence="6 7">DSM 26375</strain>
    </source>
</reference>
<feature type="DNA-binding region" description="H-T-H motif" evidence="4">
    <location>
        <begin position="66"/>
        <end position="85"/>
    </location>
</feature>
<protein>
    <submittedName>
        <fullName evidence="6">Transcriptional regulator, TetR family</fullName>
    </submittedName>
</protein>
<proteinExistence type="predicted"/>
<dbReference type="AlphaFoldDB" id="A0A1N7NDL4"/>
<dbReference type="InterPro" id="IPR023772">
    <property type="entry name" value="DNA-bd_HTH_TetR-type_CS"/>
</dbReference>
<evidence type="ECO:0000256" key="1">
    <source>
        <dbReference type="ARBA" id="ARBA00023015"/>
    </source>
</evidence>
<dbReference type="STRING" id="1086013.SAMN05421774_103317"/>
<sequence length="234" mass="26196">MTDQPIATPPPNDPRAYTTDALCRLMLERNRATIRVQKTAFALPKLERIVTAALELSNSQGFQAMSLRDLSAASGVSMGGMYAYFDGKTTLLRMILSEVTAAVTAVLASPPDHLAQDPREHLMWLIDSHLHLTETMLPWFVFAFMEAKSFPPSERRQAVDSEIQTERYFAEVIARGLHTGCFRPETSPLLPALIKPLLQEWYVKRAKYHRRGVCIETYIATVQDIVLSACATKG</sequence>
<dbReference type="SUPFAM" id="SSF48498">
    <property type="entry name" value="Tetracyclin repressor-like, C-terminal domain"/>
    <property type="match status" value="1"/>
</dbReference>
<dbReference type="Pfam" id="PF00440">
    <property type="entry name" value="TetR_N"/>
    <property type="match status" value="1"/>
</dbReference>
<dbReference type="Proteomes" id="UP000186141">
    <property type="component" value="Unassembled WGS sequence"/>
</dbReference>
<evidence type="ECO:0000256" key="4">
    <source>
        <dbReference type="PROSITE-ProRule" id="PRU00335"/>
    </source>
</evidence>
<dbReference type="SUPFAM" id="SSF46689">
    <property type="entry name" value="Homeodomain-like"/>
    <property type="match status" value="1"/>
</dbReference>